<dbReference type="InterPro" id="IPR002942">
    <property type="entry name" value="S4_RNA-bd"/>
</dbReference>
<comment type="similarity">
    <text evidence="1">Belongs to the HSP15 family.</text>
</comment>
<dbReference type="SUPFAM" id="SSF55174">
    <property type="entry name" value="Alpha-L RNA-binding motif"/>
    <property type="match status" value="1"/>
</dbReference>
<keyword evidence="3" id="KW-0238">DNA-binding</keyword>
<evidence type="ECO:0000256" key="3">
    <source>
        <dbReference type="ARBA" id="ARBA00023125"/>
    </source>
</evidence>
<dbReference type="EMBL" id="CP002045">
    <property type="protein sequence ID" value="ADH92335.1"/>
    <property type="molecule type" value="Genomic_DNA"/>
</dbReference>
<name>D7BN36_ARCHD</name>
<dbReference type="KEGG" id="ahe:Arch_0599"/>
<dbReference type="CDD" id="cd00165">
    <property type="entry name" value="S4"/>
    <property type="match status" value="1"/>
</dbReference>
<accession>D7BN36</accession>
<evidence type="ECO:0000256" key="1">
    <source>
        <dbReference type="ARBA" id="ARBA00008396"/>
    </source>
</evidence>
<keyword evidence="2 4" id="KW-0694">RNA-binding</keyword>
<dbReference type="STRING" id="644284.Arch_0599"/>
<gene>
    <name evidence="7" type="ordered locus">Arch_0599</name>
</gene>
<dbReference type="RefSeq" id="WP_013169833.1">
    <property type="nucleotide sequence ID" value="NC_014218.1"/>
</dbReference>
<dbReference type="SMART" id="SM00363">
    <property type="entry name" value="S4"/>
    <property type="match status" value="1"/>
</dbReference>
<proteinExistence type="inferred from homology"/>
<dbReference type="eggNOG" id="COG1188">
    <property type="taxonomic scope" value="Bacteria"/>
</dbReference>
<dbReference type="Proteomes" id="UP000000376">
    <property type="component" value="Chromosome"/>
</dbReference>
<feature type="domain" description="RNA-binding S4" evidence="6">
    <location>
        <begin position="5"/>
        <end position="62"/>
    </location>
</feature>
<dbReference type="Pfam" id="PF01479">
    <property type="entry name" value="S4"/>
    <property type="match status" value="1"/>
</dbReference>
<organism evidence="7 8">
    <name type="scientific">Arcanobacterium haemolyticum (strain ATCC 9345 / DSM 20595 / CCM 5947 / CCUG 17215 / LMG 16163 / NBRC 15585 / NCTC 8452 / 11018)</name>
    <dbReference type="NCBI Taxonomy" id="644284"/>
    <lineage>
        <taxon>Bacteria</taxon>
        <taxon>Bacillati</taxon>
        <taxon>Actinomycetota</taxon>
        <taxon>Actinomycetes</taxon>
        <taxon>Actinomycetales</taxon>
        <taxon>Actinomycetaceae</taxon>
        <taxon>Arcanobacterium</taxon>
    </lineage>
</organism>
<dbReference type="OrthoDB" id="9797176at2"/>
<evidence type="ECO:0000259" key="6">
    <source>
        <dbReference type="SMART" id="SM00363"/>
    </source>
</evidence>
<dbReference type="GO" id="GO:0043023">
    <property type="term" value="F:ribosomal large subunit binding"/>
    <property type="evidence" value="ECO:0007669"/>
    <property type="project" value="InterPro"/>
</dbReference>
<dbReference type="InterPro" id="IPR025708">
    <property type="entry name" value="HSP15"/>
</dbReference>
<dbReference type="GO" id="GO:0034605">
    <property type="term" value="P:cellular response to heat"/>
    <property type="evidence" value="ECO:0007669"/>
    <property type="project" value="InterPro"/>
</dbReference>
<evidence type="ECO:0000256" key="2">
    <source>
        <dbReference type="ARBA" id="ARBA00022884"/>
    </source>
</evidence>
<dbReference type="InterPro" id="IPR036986">
    <property type="entry name" value="S4_RNA-bd_sf"/>
</dbReference>
<reference evidence="7 8" key="1">
    <citation type="journal article" date="2010" name="Stand. Genomic Sci.">
        <title>Complete genome sequence of Arcanobacterium haemolyticum type strain (11018).</title>
        <authorList>
            <person name="Yasawong M."/>
            <person name="Teshima H."/>
            <person name="Lapidus A."/>
            <person name="Nolan M."/>
            <person name="Lucas S."/>
            <person name="Glavina Del Rio T."/>
            <person name="Tice H."/>
            <person name="Cheng J."/>
            <person name="Bruce D."/>
            <person name="Detter C."/>
            <person name="Tapia R."/>
            <person name="Han C."/>
            <person name="Goodwin L."/>
            <person name="Pitluck S."/>
            <person name="Liolios K."/>
            <person name="Ivanova N."/>
            <person name="Mavromatis K."/>
            <person name="Mikhailova N."/>
            <person name="Pati A."/>
            <person name="Chen A."/>
            <person name="Palaniappan K."/>
            <person name="Land M."/>
            <person name="Hauser L."/>
            <person name="Chang Y."/>
            <person name="Jeffries C."/>
            <person name="Rohde M."/>
            <person name="Sikorski J."/>
            <person name="Pukall R."/>
            <person name="Goker M."/>
            <person name="Woyke T."/>
            <person name="Bristow J."/>
            <person name="Eisen J."/>
            <person name="Markowitz V."/>
            <person name="Hugenholtz P."/>
            <person name="Kyrpides N."/>
            <person name="Klenk H."/>
        </authorList>
    </citation>
    <scope>NUCLEOTIDE SEQUENCE [LARGE SCALE GENOMIC DNA]</scope>
    <source>
        <strain evidence="8">ATCC 9345 / DSM 20595 / CCUG 17215 / LMG 16163 / NBRC 15585 / NCTC 8452 / 11018</strain>
    </source>
</reference>
<feature type="compositionally biased region" description="Basic and acidic residues" evidence="5">
    <location>
        <begin position="109"/>
        <end position="127"/>
    </location>
</feature>
<keyword evidence="8" id="KW-1185">Reference proteome</keyword>
<dbReference type="PIRSF" id="PIRSF016821">
    <property type="entry name" value="HSP15"/>
    <property type="match status" value="1"/>
</dbReference>
<dbReference type="AlphaFoldDB" id="D7BN36"/>
<evidence type="ECO:0000313" key="7">
    <source>
        <dbReference type="EMBL" id="ADH92335.1"/>
    </source>
</evidence>
<dbReference type="GO" id="GO:0003727">
    <property type="term" value="F:single-stranded RNA binding"/>
    <property type="evidence" value="ECO:0007669"/>
    <property type="project" value="InterPro"/>
</dbReference>
<protein>
    <submittedName>
        <fullName evidence="7">RNA-binding S4 domain protein</fullName>
    </submittedName>
</protein>
<sequence>MSETVRIDVWLWSVRQTKTRSLATSECKAGHVRINGNVAKASSPLKIGDEVRYRFQGFDRILKVTGLITKRTSAPLAQACYIDLTPERPKVYLPIFTRDRGTGRPTKKERRELDRMLGRDSNHGHMG</sequence>
<dbReference type="Gene3D" id="3.10.290.10">
    <property type="entry name" value="RNA-binding S4 domain"/>
    <property type="match status" value="1"/>
</dbReference>
<dbReference type="HOGENOM" id="CLU_101003_2_0_11"/>
<dbReference type="GO" id="GO:0003677">
    <property type="term" value="F:DNA binding"/>
    <property type="evidence" value="ECO:0007669"/>
    <property type="project" value="UniProtKB-KW"/>
</dbReference>
<evidence type="ECO:0000256" key="5">
    <source>
        <dbReference type="SAM" id="MobiDB-lite"/>
    </source>
</evidence>
<evidence type="ECO:0000256" key="4">
    <source>
        <dbReference type="PROSITE-ProRule" id="PRU00182"/>
    </source>
</evidence>
<dbReference type="PROSITE" id="PS50889">
    <property type="entry name" value="S4"/>
    <property type="match status" value="1"/>
</dbReference>
<evidence type="ECO:0000313" key="8">
    <source>
        <dbReference type="Proteomes" id="UP000000376"/>
    </source>
</evidence>
<feature type="region of interest" description="Disordered" evidence="5">
    <location>
        <begin position="97"/>
        <end position="127"/>
    </location>
</feature>